<keyword evidence="5" id="KW-0645">Protease</keyword>
<dbReference type="GO" id="GO:0008658">
    <property type="term" value="F:penicillin binding"/>
    <property type="evidence" value="ECO:0007669"/>
    <property type="project" value="InterPro"/>
</dbReference>
<dbReference type="EMBL" id="JAEQNE010000006">
    <property type="protein sequence ID" value="MBL0393695.1"/>
    <property type="molecule type" value="Genomic_DNA"/>
</dbReference>
<comment type="similarity">
    <text evidence="2">In the C-terminal section; belongs to the transpeptidase family.</text>
</comment>
<dbReference type="InterPro" id="IPR023346">
    <property type="entry name" value="Lysozyme-like_dom_sf"/>
</dbReference>
<keyword evidence="6" id="KW-0328">Glycosyltransferase</keyword>
<evidence type="ECO:0000256" key="6">
    <source>
        <dbReference type="ARBA" id="ARBA00022676"/>
    </source>
</evidence>
<comment type="caution">
    <text evidence="15">The sequence shown here is derived from an EMBL/GenBank/DDBJ whole genome shotgun (WGS) entry which is preliminary data.</text>
</comment>
<dbReference type="Proteomes" id="UP000599109">
    <property type="component" value="Unassembled WGS sequence"/>
</dbReference>
<evidence type="ECO:0000256" key="11">
    <source>
        <dbReference type="ARBA" id="ARBA00049902"/>
    </source>
</evidence>
<dbReference type="GO" id="GO:0004180">
    <property type="term" value="F:carboxypeptidase activity"/>
    <property type="evidence" value="ECO:0007669"/>
    <property type="project" value="UniProtKB-KW"/>
</dbReference>
<evidence type="ECO:0000256" key="2">
    <source>
        <dbReference type="ARBA" id="ARBA00007090"/>
    </source>
</evidence>
<organism evidence="15 16">
    <name type="scientific">Ramlibacter monticola</name>
    <dbReference type="NCBI Taxonomy" id="1926872"/>
    <lineage>
        <taxon>Bacteria</taxon>
        <taxon>Pseudomonadati</taxon>
        <taxon>Pseudomonadota</taxon>
        <taxon>Betaproteobacteria</taxon>
        <taxon>Burkholderiales</taxon>
        <taxon>Comamonadaceae</taxon>
        <taxon>Ramlibacter</taxon>
    </lineage>
</organism>
<dbReference type="GO" id="GO:0006508">
    <property type="term" value="P:proteolysis"/>
    <property type="evidence" value="ECO:0007669"/>
    <property type="project" value="UniProtKB-KW"/>
</dbReference>
<accession>A0A936Z289</accession>
<feature type="transmembrane region" description="Helical" evidence="12">
    <location>
        <begin position="26"/>
        <end position="48"/>
    </location>
</feature>
<evidence type="ECO:0000256" key="9">
    <source>
        <dbReference type="ARBA" id="ARBA00023268"/>
    </source>
</evidence>
<keyword evidence="4" id="KW-0121">Carboxypeptidase</keyword>
<dbReference type="InterPro" id="IPR001460">
    <property type="entry name" value="PCN-bd_Tpept"/>
</dbReference>
<dbReference type="GO" id="GO:0030288">
    <property type="term" value="C:outer membrane-bounded periplasmic space"/>
    <property type="evidence" value="ECO:0007669"/>
    <property type="project" value="TreeGrafter"/>
</dbReference>
<dbReference type="PANTHER" id="PTHR32282">
    <property type="entry name" value="BINDING PROTEIN TRANSPEPTIDASE, PUTATIVE-RELATED"/>
    <property type="match status" value="1"/>
</dbReference>
<evidence type="ECO:0000259" key="14">
    <source>
        <dbReference type="Pfam" id="PF00912"/>
    </source>
</evidence>
<keyword evidence="12" id="KW-1133">Transmembrane helix</keyword>
<dbReference type="RefSeq" id="WP_201676366.1">
    <property type="nucleotide sequence ID" value="NZ_JAEQNE010000006.1"/>
</dbReference>
<dbReference type="InterPro" id="IPR050396">
    <property type="entry name" value="Glycosyltr_51/Transpeptidase"/>
</dbReference>
<comment type="similarity">
    <text evidence="3">In the N-terminal section; belongs to the glycosyltransferase 51 family.</text>
</comment>
<keyword evidence="16" id="KW-1185">Reference proteome</keyword>
<proteinExistence type="inferred from homology"/>
<evidence type="ECO:0000256" key="4">
    <source>
        <dbReference type="ARBA" id="ARBA00022645"/>
    </source>
</evidence>
<reference evidence="15 16" key="1">
    <citation type="journal article" date="2017" name="Int. J. Syst. Evol. Microbiol.">
        <title>Ramlibacter monticola sp. nov., isolated from forest soil.</title>
        <authorList>
            <person name="Chaudhary D.K."/>
            <person name="Kim J."/>
        </authorList>
    </citation>
    <scope>NUCLEOTIDE SEQUENCE [LARGE SCALE GENOMIC DNA]</scope>
    <source>
        <strain evidence="15 16">KACC 19175</strain>
    </source>
</reference>
<evidence type="ECO:0000256" key="5">
    <source>
        <dbReference type="ARBA" id="ARBA00022670"/>
    </source>
</evidence>
<dbReference type="InterPro" id="IPR001264">
    <property type="entry name" value="Glyco_trans_51"/>
</dbReference>
<protein>
    <recommendedName>
        <fullName evidence="10">peptidoglycan glycosyltransferase</fullName>
        <ecNumber evidence="10">2.4.99.28</ecNumber>
    </recommendedName>
</protein>
<evidence type="ECO:0000313" key="15">
    <source>
        <dbReference type="EMBL" id="MBL0393695.1"/>
    </source>
</evidence>
<evidence type="ECO:0000256" key="10">
    <source>
        <dbReference type="ARBA" id="ARBA00044770"/>
    </source>
</evidence>
<dbReference type="Pfam" id="PF00912">
    <property type="entry name" value="Transgly"/>
    <property type="match status" value="1"/>
</dbReference>
<dbReference type="Gene3D" id="3.40.710.10">
    <property type="entry name" value="DD-peptidase/beta-lactamase superfamily"/>
    <property type="match status" value="1"/>
</dbReference>
<keyword evidence="9" id="KW-0511">Multifunctional enzyme</keyword>
<evidence type="ECO:0000256" key="1">
    <source>
        <dbReference type="ARBA" id="ARBA00004752"/>
    </source>
</evidence>
<dbReference type="Gene3D" id="1.10.3810.10">
    <property type="entry name" value="Biosynthetic peptidoglycan transglycosylase-like"/>
    <property type="match status" value="1"/>
</dbReference>
<gene>
    <name evidence="15" type="ORF">JJ685_21340</name>
</gene>
<comment type="catalytic activity">
    <reaction evidence="11">
        <text>[GlcNAc-(1-&gt;4)-Mur2Ac(oyl-L-Ala-gamma-D-Glu-L-Lys-D-Ala-D-Ala)](n)-di-trans,octa-cis-undecaprenyl diphosphate + beta-D-GlcNAc-(1-&gt;4)-Mur2Ac(oyl-L-Ala-gamma-D-Glu-L-Lys-D-Ala-D-Ala)-di-trans,octa-cis-undecaprenyl diphosphate = [GlcNAc-(1-&gt;4)-Mur2Ac(oyl-L-Ala-gamma-D-Glu-L-Lys-D-Ala-D-Ala)](n+1)-di-trans,octa-cis-undecaprenyl diphosphate + di-trans,octa-cis-undecaprenyl diphosphate + H(+)</text>
        <dbReference type="Rhea" id="RHEA:23708"/>
        <dbReference type="Rhea" id="RHEA-COMP:9602"/>
        <dbReference type="Rhea" id="RHEA-COMP:9603"/>
        <dbReference type="ChEBI" id="CHEBI:15378"/>
        <dbReference type="ChEBI" id="CHEBI:58405"/>
        <dbReference type="ChEBI" id="CHEBI:60033"/>
        <dbReference type="ChEBI" id="CHEBI:78435"/>
        <dbReference type="EC" id="2.4.99.28"/>
    </reaction>
</comment>
<dbReference type="InterPro" id="IPR012338">
    <property type="entry name" value="Beta-lactam/transpept-like"/>
</dbReference>
<keyword evidence="12" id="KW-0812">Transmembrane</keyword>
<evidence type="ECO:0000313" key="16">
    <source>
        <dbReference type="Proteomes" id="UP000599109"/>
    </source>
</evidence>
<dbReference type="SUPFAM" id="SSF53955">
    <property type="entry name" value="Lysozyme-like"/>
    <property type="match status" value="1"/>
</dbReference>
<evidence type="ECO:0000259" key="13">
    <source>
        <dbReference type="Pfam" id="PF00905"/>
    </source>
</evidence>
<feature type="domain" description="Penicillin-binding protein transpeptidase" evidence="13">
    <location>
        <begin position="351"/>
        <end position="583"/>
    </location>
</feature>
<dbReference type="PANTHER" id="PTHR32282:SF33">
    <property type="entry name" value="PEPTIDOGLYCAN GLYCOSYLTRANSFERASE"/>
    <property type="match status" value="1"/>
</dbReference>
<evidence type="ECO:0000256" key="12">
    <source>
        <dbReference type="SAM" id="Phobius"/>
    </source>
</evidence>
<evidence type="ECO:0000256" key="8">
    <source>
        <dbReference type="ARBA" id="ARBA00022801"/>
    </source>
</evidence>
<dbReference type="GO" id="GO:0008955">
    <property type="term" value="F:peptidoglycan glycosyltransferase activity"/>
    <property type="evidence" value="ECO:0007669"/>
    <property type="project" value="UniProtKB-EC"/>
</dbReference>
<dbReference type="Pfam" id="PF00905">
    <property type="entry name" value="Transpeptidase"/>
    <property type="match status" value="1"/>
</dbReference>
<dbReference type="EC" id="2.4.99.28" evidence="10"/>
<name>A0A936Z289_9BURK</name>
<dbReference type="GO" id="GO:0009252">
    <property type="term" value="P:peptidoglycan biosynthetic process"/>
    <property type="evidence" value="ECO:0007669"/>
    <property type="project" value="TreeGrafter"/>
</dbReference>
<evidence type="ECO:0000256" key="7">
    <source>
        <dbReference type="ARBA" id="ARBA00022679"/>
    </source>
</evidence>
<evidence type="ECO:0000256" key="3">
    <source>
        <dbReference type="ARBA" id="ARBA00007739"/>
    </source>
</evidence>
<sequence length="676" mass="75123">MNPALARAQARAVELWRRVRELVRRYPVRSALLLPTLLLVYLLALIPFTPSISDLRKAKSEVPTVVMSADGVVLAEFKRVNRQWVPLAKVSKPVVDALIATEDHRFYEHHGIDLRRTGAALLNTLRGERQGGSTLTQQLARNLYPQEIGRAPSLTRKAKEAITALKIEAIYSKQEILETYLNTVPFLYNAFGIEMAARTYFDKSADRLDVLEAATLIGMLKGTSYYNPVLNPERARARRNTVLAQMVKRGKLDAQRAQVLAARPVRLDFERQTEPVGIAPHVAQQVRKWLISWADREDYDIYADGLVVRTTIDTRLQKAANQAVARQLAQLQGIVDRARRRDEERAVLQAGFVAIDPRSAQVKAWVGSADYAQEQFDHVNQARRQPGSTFKPFVYGAAFGIGMMPEDVFVDQPVAIRDRGGAVWSPRDSTPPTNQPMTLRDGLVQSRNSITAQVMQKVGPSRVVDLAWNLGVRESKLDPVPSLALGTSPVTLREMVTAYGTLANDGRYLGEPQLIASVEDRKGHTLALFTRPKGVEAMPRPLALQLVNVMRGVVDEGTGTAIRTRYGIQADVAGKTGTTQDNSDGWFILMHPQLVAGAWVGFNDNRITMGDSWGQGARSALPIVGDFFMHALRSRLVDGRVEFDIPRPRAKPPEPAPVPVPEIVNDLLGRLWKMIQ</sequence>
<comment type="pathway">
    <text evidence="1">Cell wall biogenesis; peptidoglycan biosynthesis.</text>
</comment>
<keyword evidence="8" id="KW-0378">Hydrolase</keyword>
<dbReference type="InterPro" id="IPR036950">
    <property type="entry name" value="PBP_transglycosylase"/>
</dbReference>
<feature type="domain" description="Glycosyl transferase family 51" evidence="14">
    <location>
        <begin position="71"/>
        <end position="246"/>
    </location>
</feature>
<dbReference type="AlphaFoldDB" id="A0A936Z289"/>
<keyword evidence="7" id="KW-0808">Transferase</keyword>
<dbReference type="SUPFAM" id="SSF56601">
    <property type="entry name" value="beta-lactamase/transpeptidase-like"/>
    <property type="match status" value="1"/>
</dbReference>
<keyword evidence="12" id="KW-0472">Membrane</keyword>